<dbReference type="AlphaFoldDB" id="A0A367WUA9"/>
<dbReference type="PANTHER" id="PTHR38834:SF3">
    <property type="entry name" value="SOLUTE-BINDING PROTEIN FAMILY 3_N-TERMINAL DOMAIN-CONTAINING PROTEIN"/>
    <property type="match status" value="1"/>
</dbReference>
<dbReference type="EMBL" id="JPWI01000008">
    <property type="protein sequence ID" value="RCK45055.1"/>
    <property type="molecule type" value="Genomic_DNA"/>
</dbReference>
<evidence type="ECO:0000259" key="1">
    <source>
        <dbReference type="Pfam" id="PF00497"/>
    </source>
</evidence>
<accession>A0A367WUA9</accession>
<dbReference type="PANTHER" id="PTHR38834">
    <property type="entry name" value="PERIPLASMIC SUBSTRATE BINDING PROTEIN FAMILY 3"/>
    <property type="match status" value="1"/>
</dbReference>
<feature type="domain" description="Solute-binding protein family 3/N-terminal" evidence="1">
    <location>
        <begin position="29"/>
        <end position="241"/>
    </location>
</feature>
<dbReference type="Proteomes" id="UP000252255">
    <property type="component" value="Unassembled WGS sequence"/>
</dbReference>
<dbReference type="InterPro" id="IPR001638">
    <property type="entry name" value="Solute-binding_3/MltF_N"/>
</dbReference>
<evidence type="ECO:0000313" key="3">
    <source>
        <dbReference type="Proteomes" id="UP000252255"/>
    </source>
</evidence>
<dbReference type="Pfam" id="PF00497">
    <property type="entry name" value="SBP_bac_3"/>
    <property type="match status" value="1"/>
</dbReference>
<reference evidence="2 3" key="1">
    <citation type="submission" date="2014-07" db="EMBL/GenBank/DDBJ databases">
        <title>Draft genome sequence of Thalassospira profundimaris PR54-5.</title>
        <authorList>
            <person name="Lai Q."/>
            <person name="Shao Z."/>
        </authorList>
    </citation>
    <scope>NUCLEOTIDE SEQUENCE [LARGE SCALE GENOMIC DNA]</scope>
    <source>
        <strain evidence="2 3">PR54-5</strain>
    </source>
</reference>
<organism evidence="2 3">
    <name type="scientific">Thalassospira profundimaris</name>
    <dbReference type="NCBI Taxonomy" id="502049"/>
    <lineage>
        <taxon>Bacteria</taxon>
        <taxon>Pseudomonadati</taxon>
        <taxon>Pseudomonadota</taxon>
        <taxon>Alphaproteobacteria</taxon>
        <taxon>Rhodospirillales</taxon>
        <taxon>Thalassospiraceae</taxon>
        <taxon>Thalassospira</taxon>
    </lineage>
</organism>
<evidence type="ECO:0000313" key="2">
    <source>
        <dbReference type="EMBL" id="RCK45055.1"/>
    </source>
</evidence>
<comment type="caution">
    <text evidence="2">The sequence shown here is derived from an EMBL/GenBank/DDBJ whole genome shotgun (WGS) entry which is preliminary data.</text>
</comment>
<name>A0A367WUA9_9PROT</name>
<dbReference type="Gene3D" id="3.40.190.10">
    <property type="entry name" value="Periplasmic binding protein-like II"/>
    <property type="match status" value="2"/>
</dbReference>
<sequence>MAGRWLGWFVGGLAAVFPVLTFAADLRVMTTSFPPYVIFDEATNEAHGPAVDVINRICVLSQTKCEIHVEPWARAYATALEQPNTLIFSIARRPDRETKFKWIGTVAPYQVRLFALDRNGVQATDNWRELSDFHVAGQLGDVKAQYLQKSGFDVEMVPSAEATIRMLYAGRADLIAGDALSLPYRVRMLDVDSNRLKVVARIPELSSDLYLAASLATDDDAVEVLRAALDQLKNSGSYDQIWAMTTSSPSN</sequence>
<dbReference type="SUPFAM" id="SSF53850">
    <property type="entry name" value="Periplasmic binding protein-like II"/>
    <property type="match status" value="1"/>
</dbReference>
<proteinExistence type="predicted"/>
<gene>
    <name evidence="2" type="ORF">TH30_13695</name>
</gene>
<protein>
    <recommendedName>
        <fullName evidence="1">Solute-binding protein family 3/N-terminal domain-containing protein</fullName>
    </recommendedName>
</protein>